<dbReference type="HOGENOM" id="CLU_204263_1_0_1"/>
<dbReference type="Proteomes" id="UP000027195">
    <property type="component" value="Unassembled WGS sequence"/>
</dbReference>
<keyword evidence="3" id="KW-1185">Reference proteome</keyword>
<feature type="compositionally biased region" description="Basic and acidic residues" evidence="1">
    <location>
        <begin position="1"/>
        <end position="11"/>
    </location>
</feature>
<evidence type="ECO:0000256" key="1">
    <source>
        <dbReference type="SAM" id="MobiDB-lite"/>
    </source>
</evidence>
<feature type="region of interest" description="Disordered" evidence="1">
    <location>
        <begin position="1"/>
        <end position="37"/>
    </location>
</feature>
<feature type="compositionally biased region" description="Polar residues" evidence="1">
    <location>
        <begin position="17"/>
        <end position="31"/>
    </location>
</feature>
<proteinExistence type="predicted"/>
<name>A0A067M3D3_BOTB1</name>
<reference evidence="3" key="1">
    <citation type="journal article" date="2014" name="Proc. Natl. Acad. Sci. U.S.A.">
        <title>Extensive sampling of basidiomycete genomes demonstrates inadequacy of the white-rot/brown-rot paradigm for wood decay fungi.</title>
        <authorList>
            <person name="Riley R."/>
            <person name="Salamov A.A."/>
            <person name="Brown D.W."/>
            <person name="Nagy L.G."/>
            <person name="Floudas D."/>
            <person name="Held B.W."/>
            <person name="Levasseur A."/>
            <person name="Lombard V."/>
            <person name="Morin E."/>
            <person name="Otillar R."/>
            <person name="Lindquist E.A."/>
            <person name="Sun H."/>
            <person name="LaButti K.M."/>
            <person name="Schmutz J."/>
            <person name="Jabbour D."/>
            <person name="Luo H."/>
            <person name="Baker S.E."/>
            <person name="Pisabarro A.G."/>
            <person name="Walton J.D."/>
            <person name="Blanchette R.A."/>
            <person name="Henrissat B."/>
            <person name="Martin F."/>
            <person name="Cullen D."/>
            <person name="Hibbett D.S."/>
            <person name="Grigoriev I.V."/>
        </authorList>
    </citation>
    <scope>NUCLEOTIDE SEQUENCE [LARGE SCALE GENOMIC DNA]</scope>
    <source>
        <strain evidence="3">FD-172 SS1</strain>
    </source>
</reference>
<dbReference type="AlphaFoldDB" id="A0A067M3D3"/>
<gene>
    <name evidence="2" type="ORF">BOTBODRAFT_72170</name>
</gene>
<evidence type="ECO:0000313" key="3">
    <source>
        <dbReference type="Proteomes" id="UP000027195"/>
    </source>
</evidence>
<organism evidence="2 3">
    <name type="scientific">Botryobasidium botryosum (strain FD-172 SS1)</name>
    <dbReference type="NCBI Taxonomy" id="930990"/>
    <lineage>
        <taxon>Eukaryota</taxon>
        <taxon>Fungi</taxon>
        <taxon>Dikarya</taxon>
        <taxon>Basidiomycota</taxon>
        <taxon>Agaricomycotina</taxon>
        <taxon>Agaricomycetes</taxon>
        <taxon>Cantharellales</taxon>
        <taxon>Botryobasidiaceae</taxon>
        <taxon>Botryobasidium</taxon>
    </lineage>
</organism>
<feature type="non-terminal residue" evidence="2">
    <location>
        <position position="57"/>
    </location>
</feature>
<accession>A0A067M3D3</accession>
<evidence type="ECO:0008006" key="4">
    <source>
        <dbReference type="Google" id="ProtNLM"/>
    </source>
</evidence>
<dbReference type="OrthoDB" id="3344688at2759"/>
<sequence length="57" mass="6323">ILARFNMDDAHPVSTPLPHSTEYSHAQSPTTAEEKQEMAKVPYREAIGAMMYMAVAT</sequence>
<feature type="non-terminal residue" evidence="2">
    <location>
        <position position="1"/>
    </location>
</feature>
<dbReference type="EMBL" id="KL198157">
    <property type="protein sequence ID" value="KDQ06096.1"/>
    <property type="molecule type" value="Genomic_DNA"/>
</dbReference>
<evidence type="ECO:0000313" key="2">
    <source>
        <dbReference type="EMBL" id="KDQ06096.1"/>
    </source>
</evidence>
<dbReference type="InParanoid" id="A0A067M3D3"/>
<protein>
    <recommendedName>
        <fullName evidence="4">Reverse transcriptase Ty1/copia-type domain-containing protein</fullName>
    </recommendedName>
</protein>